<sequence length="419" mass="45615">MTVKEVAGASASHAANAQAGLNDASTPPSTAKSSVALGKAAALADTPYQDYIGLLDTDDELSDDEQVPLAVPLREGDHATLALSVSGQASPSDIGPSSPPPKPPRGRVRGVHSPADDIDSNLAEPQLPPPLPPRSPFHDRSGPDSIRMEAVSAAIETTLGNPSSSTSAAAIVEKQGKSSLSQVETRAVARLLLSDGRFDQARHFIRQLHVVLDDPCRPIDTEADILLGYRPVRRDSTGIDMYDFYEELGAGFYFYLHRATAWEIGRQTDWGDFRVVRVYIKPPYRPGYEEREKVRVFRNEPTSAVSRSQSRHKGSWSGISFGWLLQGGASSRRKYQVDSIIHSSFGYEVLIADAPIGVGTQIKLGASYENQLVRLDGLSLEEYEAPDGGWPVAEHAHTRTHGRLRAMVRRATTHEEEST</sequence>
<proteinExistence type="predicted"/>
<gene>
    <name evidence="2" type="ORF">THASP1DRAFT_24494</name>
</gene>
<dbReference type="Proteomes" id="UP000271241">
    <property type="component" value="Unassembled WGS sequence"/>
</dbReference>
<dbReference type="AlphaFoldDB" id="A0A4P9XPZ6"/>
<protein>
    <submittedName>
        <fullName evidence="2">Uncharacterized protein</fullName>
    </submittedName>
</protein>
<evidence type="ECO:0000313" key="2">
    <source>
        <dbReference type="EMBL" id="RKP07340.1"/>
    </source>
</evidence>
<dbReference type="OrthoDB" id="5586942at2759"/>
<feature type="region of interest" description="Disordered" evidence="1">
    <location>
        <begin position="1"/>
        <end position="38"/>
    </location>
</feature>
<evidence type="ECO:0000256" key="1">
    <source>
        <dbReference type="SAM" id="MobiDB-lite"/>
    </source>
</evidence>
<keyword evidence="3" id="KW-1185">Reference proteome</keyword>
<organism evidence="2 3">
    <name type="scientific">Thamnocephalis sphaerospora</name>
    <dbReference type="NCBI Taxonomy" id="78915"/>
    <lineage>
        <taxon>Eukaryota</taxon>
        <taxon>Fungi</taxon>
        <taxon>Fungi incertae sedis</taxon>
        <taxon>Zoopagomycota</taxon>
        <taxon>Zoopagomycotina</taxon>
        <taxon>Zoopagomycetes</taxon>
        <taxon>Zoopagales</taxon>
        <taxon>Sigmoideomycetaceae</taxon>
        <taxon>Thamnocephalis</taxon>
    </lineage>
</organism>
<feature type="compositionally biased region" description="Low complexity" evidence="1">
    <location>
        <begin position="7"/>
        <end position="20"/>
    </location>
</feature>
<feature type="region of interest" description="Disordered" evidence="1">
    <location>
        <begin position="86"/>
        <end position="144"/>
    </location>
</feature>
<reference evidence="3" key="1">
    <citation type="journal article" date="2018" name="Nat. Microbiol.">
        <title>Leveraging single-cell genomics to expand the fungal tree of life.</title>
        <authorList>
            <person name="Ahrendt S.R."/>
            <person name="Quandt C.A."/>
            <person name="Ciobanu D."/>
            <person name="Clum A."/>
            <person name="Salamov A."/>
            <person name="Andreopoulos B."/>
            <person name="Cheng J.F."/>
            <person name="Woyke T."/>
            <person name="Pelin A."/>
            <person name="Henrissat B."/>
            <person name="Reynolds N.K."/>
            <person name="Benny G.L."/>
            <person name="Smith M.E."/>
            <person name="James T.Y."/>
            <person name="Grigoriev I.V."/>
        </authorList>
    </citation>
    <scope>NUCLEOTIDE SEQUENCE [LARGE SCALE GENOMIC DNA]</scope>
    <source>
        <strain evidence="3">RSA 1356</strain>
    </source>
</reference>
<dbReference type="EMBL" id="KZ992733">
    <property type="protein sequence ID" value="RKP07340.1"/>
    <property type="molecule type" value="Genomic_DNA"/>
</dbReference>
<name>A0A4P9XPZ6_9FUNG</name>
<feature type="compositionally biased region" description="Pro residues" evidence="1">
    <location>
        <begin position="126"/>
        <end position="135"/>
    </location>
</feature>
<accession>A0A4P9XPZ6</accession>
<feature type="compositionally biased region" description="Polar residues" evidence="1">
    <location>
        <begin position="23"/>
        <end position="33"/>
    </location>
</feature>
<evidence type="ECO:0000313" key="3">
    <source>
        <dbReference type="Proteomes" id="UP000271241"/>
    </source>
</evidence>